<dbReference type="AlphaFoldDB" id="A0A6H5J492"/>
<accession>A0A6H5J492</accession>
<keyword evidence="3" id="KW-1185">Reference proteome</keyword>
<protein>
    <submittedName>
        <fullName evidence="2">Uncharacterized protein</fullName>
    </submittedName>
</protein>
<reference evidence="2 3" key="1">
    <citation type="submission" date="2020-02" db="EMBL/GenBank/DDBJ databases">
        <authorList>
            <person name="Ferguson B K."/>
        </authorList>
    </citation>
    <scope>NUCLEOTIDE SEQUENCE [LARGE SCALE GENOMIC DNA]</scope>
</reference>
<evidence type="ECO:0000256" key="1">
    <source>
        <dbReference type="SAM" id="MobiDB-lite"/>
    </source>
</evidence>
<dbReference type="EMBL" id="CADCXV010001516">
    <property type="protein sequence ID" value="CAB0044999.1"/>
    <property type="molecule type" value="Genomic_DNA"/>
</dbReference>
<name>A0A6H5J492_9HYME</name>
<feature type="region of interest" description="Disordered" evidence="1">
    <location>
        <begin position="64"/>
        <end position="104"/>
    </location>
</feature>
<gene>
    <name evidence="2" type="ORF">TBRA_LOCUS16556</name>
</gene>
<sequence>MASLRNKRLSDQGGEQICRERGLFRARLRSLPSYDNADGPWDMNLDELPIKGRRTRALFDQTMREARTTEPRSGPKVPRHRREPMFGSRLRGAADEYDLGSRTQ</sequence>
<dbReference type="Proteomes" id="UP000479190">
    <property type="component" value="Unassembled WGS sequence"/>
</dbReference>
<proteinExistence type="predicted"/>
<evidence type="ECO:0000313" key="3">
    <source>
        <dbReference type="Proteomes" id="UP000479190"/>
    </source>
</evidence>
<organism evidence="2 3">
    <name type="scientific">Trichogramma brassicae</name>
    <dbReference type="NCBI Taxonomy" id="86971"/>
    <lineage>
        <taxon>Eukaryota</taxon>
        <taxon>Metazoa</taxon>
        <taxon>Ecdysozoa</taxon>
        <taxon>Arthropoda</taxon>
        <taxon>Hexapoda</taxon>
        <taxon>Insecta</taxon>
        <taxon>Pterygota</taxon>
        <taxon>Neoptera</taxon>
        <taxon>Endopterygota</taxon>
        <taxon>Hymenoptera</taxon>
        <taxon>Apocrita</taxon>
        <taxon>Proctotrupomorpha</taxon>
        <taxon>Chalcidoidea</taxon>
        <taxon>Trichogrammatidae</taxon>
        <taxon>Trichogramma</taxon>
    </lineage>
</organism>
<evidence type="ECO:0000313" key="2">
    <source>
        <dbReference type="EMBL" id="CAB0044999.1"/>
    </source>
</evidence>